<keyword evidence="3" id="KW-1185">Reference proteome</keyword>
<proteinExistence type="predicted"/>
<name>A0ABR1XTC7_9PEZI</name>
<evidence type="ECO:0000313" key="3">
    <source>
        <dbReference type="Proteomes" id="UP001456524"/>
    </source>
</evidence>
<dbReference type="Proteomes" id="UP001456524">
    <property type="component" value="Unassembled WGS sequence"/>
</dbReference>
<feature type="region of interest" description="Disordered" evidence="1">
    <location>
        <begin position="58"/>
        <end position="93"/>
    </location>
</feature>
<comment type="caution">
    <text evidence="2">The sequence shown here is derived from an EMBL/GenBank/DDBJ whole genome shotgun (WGS) entry which is preliminary data.</text>
</comment>
<reference evidence="2 3" key="1">
    <citation type="journal article" date="2022" name="G3 (Bethesda)">
        <title>Enemy or ally: a genomic approach to elucidate the lifestyle of Phyllosticta citrichinaensis.</title>
        <authorList>
            <person name="Buijs V.A."/>
            <person name="Groenewald J.Z."/>
            <person name="Haridas S."/>
            <person name="LaButti K.M."/>
            <person name="Lipzen A."/>
            <person name="Martin F.M."/>
            <person name="Barry K."/>
            <person name="Grigoriev I.V."/>
            <person name="Crous P.W."/>
            <person name="Seidl M.F."/>
        </authorList>
    </citation>
    <scope>NUCLEOTIDE SEQUENCE [LARGE SCALE GENOMIC DNA]</scope>
    <source>
        <strain evidence="2 3">CBS 129764</strain>
    </source>
</reference>
<evidence type="ECO:0000256" key="1">
    <source>
        <dbReference type="SAM" id="MobiDB-lite"/>
    </source>
</evidence>
<sequence>MSKPTPRRSTLRARWFCVESRWCMWLGDGTLSSCQVQSGAAWAVRDAGGQLFLHPISSDNKDERDPFGPGCGEGDTPAACPRHGPLPKRDKRRAAWSTRCRRSALLCSALLCSALLNNNKASLITASTTTLARRRPIRSRPTAEFQATTTYGDTVRQTFPSIPYARQDPIATVAAGGDKFGIRTPITQTASARTTRAAGRCQRDQKAFSAGKESIRFVYCNVRLTASKRKVFDINGQRPLYLCHLPIAFAPIFGADLNGSRGRLSGTEVTDFIHGSLQTIRALPLRSRLRCYSR</sequence>
<gene>
    <name evidence="2" type="ORF">IWX90DRAFT_503174</name>
</gene>
<dbReference type="EMBL" id="JBBWUH010000005">
    <property type="protein sequence ID" value="KAK8166524.1"/>
    <property type="molecule type" value="Genomic_DNA"/>
</dbReference>
<organism evidence="2 3">
    <name type="scientific">Phyllosticta citrichinensis</name>
    <dbReference type="NCBI Taxonomy" id="1130410"/>
    <lineage>
        <taxon>Eukaryota</taxon>
        <taxon>Fungi</taxon>
        <taxon>Dikarya</taxon>
        <taxon>Ascomycota</taxon>
        <taxon>Pezizomycotina</taxon>
        <taxon>Dothideomycetes</taxon>
        <taxon>Dothideomycetes incertae sedis</taxon>
        <taxon>Botryosphaeriales</taxon>
        <taxon>Phyllostictaceae</taxon>
        <taxon>Phyllosticta</taxon>
    </lineage>
</organism>
<accession>A0ABR1XTC7</accession>
<protein>
    <submittedName>
        <fullName evidence="2">Uncharacterized protein</fullName>
    </submittedName>
</protein>
<evidence type="ECO:0000313" key="2">
    <source>
        <dbReference type="EMBL" id="KAK8166524.1"/>
    </source>
</evidence>